<reference evidence="9" key="1">
    <citation type="submission" date="2014-12" db="EMBL/GenBank/DDBJ databases">
        <title>Genome sequence of Clostridium beijerinckii strain 59B.</title>
        <authorList>
            <person name="Little G.T."/>
            <person name="Minton N.P."/>
        </authorList>
    </citation>
    <scope>NUCLEOTIDE SEQUENCE [LARGE SCALE GENOMIC DNA]</scope>
    <source>
        <strain evidence="9">59B</strain>
    </source>
</reference>
<dbReference type="Proteomes" id="UP000031866">
    <property type="component" value="Chromosome"/>
</dbReference>
<accession>A0A0B5QIE8</accession>
<name>A0A0B5QIE8_CLOBE</name>
<evidence type="ECO:0000313" key="8">
    <source>
        <dbReference type="EMBL" id="AJH02160.1"/>
    </source>
</evidence>
<proteinExistence type="inferred from homology"/>
<evidence type="ECO:0000256" key="7">
    <source>
        <dbReference type="ARBA" id="ARBA00023016"/>
    </source>
</evidence>
<dbReference type="SUPFAM" id="SSF54786">
    <property type="entry name" value="YcfA/nrd intein domain"/>
    <property type="match status" value="1"/>
</dbReference>
<evidence type="ECO:0000256" key="3">
    <source>
        <dbReference type="ARBA" id="ARBA00022722"/>
    </source>
</evidence>
<dbReference type="OrthoDB" id="9811409at2"/>
<gene>
    <name evidence="8" type="ORF">LF65_05653</name>
</gene>
<dbReference type="KEGG" id="cbei:LF65_05653"/>
<dbReference type="RefSeq" id="WP_041900655.1">
    <property type="nucleotide sequence ID" value="NZ_CP010086.2"/>
</dbReference>
<dbReference type="Pfam" id="PF07927">
    <property type="entry name" value="HicA_toxin"/>
    <property type="match status" value="1"/>
</dbReference>
<comment type="similarity">
    <text evidence="1">Belongs to the HicA mRNA interferase family.</text>
</comment>
<dbReference type="GO" id="GO:0003729">
    <property type="term" value="F:mRNA binding"/>
    <property type="evidence" value="ECO:0007669"/>
    <property type="project" value="InterPro"/>
</dbReference>
<keyword evidence="6" id="KW-0694">RNA-binding</keyword>
<dbReference type="EMBL" id="CP010086">
    <property type="protein sequence ID" value="AJH02160.1"/>
    <property type="molecule type" value="Genomic_DNA"/>
</dbReference>
<protein>
    <recommendedName>
        <fullName evidence="10">YcfA-like protein</fullName>
    </recommendedName>
</protein>
<keyword evidence="3" id="KW-0540">Nuclease</keyword>
<dbReference type="GO" id="GO:0016787">
    <property type="term" value="F:hydrolase activity"/>
    <property type="evidence" value="ECO:0007669"/>
    <property type="project" value="UniProtKB-KW"/>
</dbReference>
<organism evidence="8 9">
    <name type="scientific">Clostridium beijerinckii</name>
    <name type="common">Clostridium MP</name>
    <dbReference type="NCBI Taxonomy" id="1520"/>
    <lineage>
        <taxon>Bacteria</taxon>
        <taxon>Bacillati</taxon>
        <taxon>Bacillota</taxon>
        <taxon>Clostridia</taxon>
        <taxon>Eubacteriales</taxon>
        <taxon>Clostridiaceae</taxon>
        <taxon>Clostridium</taxon>
    </lineage>
</organism>
<keyword evidence="2" id="KW-1277">Toxin-antitoxin system</keyword>
<evidence type="ECO:0008006" key="10">
    <source>
        <dbReference type="Google" id="ProtNLM"/>
    </source>
</evidence>
<evidence type="ECO:0000313" key="9">
    <source>
        <dbReference type="Proteomes" id="UP000031866"/>
    </source>
</evidence>
<evidence type="ECO:0000256" key="6">
    <source>
        <dbReference type="ARBA" id="ARBA00022884"/>
    </source>
</evidence>
<evidence type="ECO:0000256" key="1">
    <source>
        <dbReference type="ARBA" id="ARBA00006620"/>
    </source>
</evidence>
<evidence type="ECO:0000256" key="2">
    <source>
        <dbReference type="ARBA" id="ARBA00022649"/>
    </source>
</evidence>
<evidence type="ECO:0000256" key="4">
    <source>
        <dbReference type="ARBA" id="ARBA00022759"/>
    </source>
</evidence>
<dbReference type="Gene3D" id="3.30.920.30">
    <property type="entry name" value="Hypothetical protein"/>
    <property type="match status" value="1"/>
</dbReference>
<keyword evidence="7" id="KW-0346">Stress response</keyword>
<evidence type="ECO:0000256" key="5">
    <source>
        <dbReference type="ARBA" id="ARBA00022801"/>
    </source>
</evidence>
<sequence>MIFKFKDITKILDNLGFEKTLVHGSHTLYKHNNSNIRIVIPSGRREKEVPNGLVKAIEKQLIENGIIEVSLEAEYKKGM</sequence>
<keyword evidence="5" id="KW-0378">Hydrolase</keyword>
<dbReference type="GO" id="GO:0004519">
    <property type="term" value="F:endonuclease activity"/>
    <property type="evidence" value="ECO:0007669"/>
    <property type="project" value="UniProtKB-KW"/>
</dbReference>
<keyword evidence="4" id="KW-0255">Endonuclease</keyword>
<dbReference type="STRING" id="1520.LF65_05653"/>
<dbReference type="InterPro" id="IPR038570">
    <property type="entry name" value="HicA_sf"/>
</dbReference>
<dbReference type="AlphaFoldDB" id="A0A0B5QIE8"/>
<dbReference type="InterPro" id="IPR012933">
    <property type="entry name" value="HicA_mRNA_interferase"/>
</dbReference>